<dbReference type="Pfam" id="PF00096">
    <property type="entry name" value="zf-C2H2"/>
    <property type="match status" value="2"/>
</dbReference>
<feature type="domain" description="C2H2-type" evidence="7">
    <location>
        <begin position="781"/>
        <end position="810"/>
    </location>
</feature>
<name>A0A6H5FX31_9HEMI</name>
<feature type="region of interest" description="Disordered" evidence="6">
    <location>
        <begin position="2016"/>
        <end position="2040"/>
    </location>
</feature>
<dbReference type="PANTHER" id="PTHR24379">
    <property type="entry name" value="KRAB AND ZINC FINGER DOMAIN-CONTAINING"/>
    <property type="match status" value="1"/>
</dbReference>
<feature type="compositionally biased region" description="Acidic residues" evidence="6">
    <location>
        <begin position="1266"/>
        <end position="1280"/>
    </location>
</feature>
<evidence type="ECO:0000313" key="9">
    <source>
        <dbReference type="EMBL" id="CAA9994357.1"/>
    </source>
</evidence>
<keyword evidence="2" id="KW-0677">Repeat</keyword>
<feature type="compositionally biased region" description="Polar residues" evidence="6">
    <location>
        <begin position="405"/>
        <end position="419"/>
    </location>
</feature>
<reference evidence="9 10" key="1">
    <citation type="submission" date="2020-02" db="EMBL/GenBank/DDBJ databases">
        <authorList>
            <person name="Ferguson B K."/>
        </authorList>
    </citation>
    <scope>NUCLEOTIDE SEQUENCE [LARGE SCALE GENOMIC DNA]</scope>
</reference>
<keyword evidence="1" id="KW-0479">Metal-binding</keyword>
<feature type="domain" description="C2H2-type" evidence="7">
    <location>
        <begin position="874"/>
        <end position="901"/>
    </location>
</feature>
<keyword evidence="4" id="KW-0862">Zinc</keyword>
<feature type="compositionally biased region" description="Acidic residues" evidence="6">
    <location>
        <begin position="1657"/>
        <end position="1685"/>
    </location>
</feature>
<evidence type="ECO:0000256" key="4">
    <source>
        <dbReference type="ARBA" id="ARBA00022833"/>
    </source>
</evidence>
<evidence type="ECO:0000313" key="10">
    <source>
        <dbReference type="Proteomes" id="UP000479000"/>
    </source>
</evidence>
<feature type="domain" description="C2H2-type" evidence="7">
    <location>
        <begin position="582"/>
        <end position="610"/>
    </location>
</feature>
<evidence type="ECO:0000259" key="7">
    <source>
        <dbReference type="PROSITE" id="PS50157"/>
    </source>
</evidence>
<dbReference type="SUPFAM" id="SSF57667">
    <property type="entry name" value="beta-beta-alpha zinc fingers"/>
    <property type="match status" value="8"/>
</dbReference>
<dbReference type="PROSITE" id="PS00028">
    <property type="entry name" value="ZINC_FINGER_C2H2_1"/>
    <property type="match status" value="23"/>
</dbReference>
<sequence>MTTASQGDWTSKQATSGTQIARRSSAVCLSSLFQRKIASYIASEEARTVESARTPVNKIKRKFPFDVIHWMCPWTSARPRRVSKPAGPRRRAAICAICRSRTSCPGNGRILRGRQLSHSSVHPSRPRRPVERDRRTAAVDRRTNDGRGRSSDDRRAPPGAGQTERADREENSWLTFPGPVRGEPFNSRKGCRKMTLSRKACASGASTIWRISMISVAAATTPEPSWRRPSARRNVSRILIKSNFHHQGEVSITRYPAPVPALEEDEGPHPCKICGRVFSSRNSLNIHAKLYRCDLCKKSYSMAKHLWGHVSAAHKGDPLVTCNVCLRTFSSISNLDDHKKTKHKDEAPSNSQVCYRYVVLSILERNAFQNVLLFIALKLFIYVIFKFQDVNPNPYQRQDDVPMDLSTNAEDVKPTTNPYSPIKIPLSNRDSSNSEGNLEMDIDVKPETPPAAEARPSQAQPAVPPLLLMQQQLQQQIQQQMHQQMQQMHQQEQPPMQQSPQQQNPPQQQQPQPSNRPNEQVIYYSCFICHQKYDSPPVLSDHLVNEHNYRDPIDFESLRRRLDDNGRDAYPSDNMMDAETVFCCEICYREFNDRASLWLHMLYSHREEASKACGICLKVCLDTDSLTQHVDSCHPREKTEQRRYSCQVCARQHDSRKKLVTHARIHRIVDQDGNLVDPETIVVLNSDLYNEGQPQPMMNTEGNGSGLGLGFLSSCDICFKVFETEAKLSKHKRSTHKDGANNSTSNNYHFFFACELCGLSHLSRSERWKHMASSHDGDPSVTCSVKSCGKVFPMSSVKNEHEATHHAAQGEYPNTCEICGKMWKTRVEYWKHMMGVHAENLPFICGVCLKVFCDLQSLVTHVRERHWPLVGGDYCCDVCGRPYSKVSKMSRHRKIHFSFDTPPELHDLLNNTKESDQRHFLQNQTTVLTCDLCVGPESKTEYENIDVLGKHRFDVHNVMPCDLCTKYYGRTSHLWKHVNKIHKGHPDITCPMCQRTSASRVHLAAHINKHHRSDGGGDKSQSTEDGIHTCPKCSKVFRKEALVRKHLKHCSGPRPAAVNLPPPVNGVYECDKCQKTFILHSQLNKHMRNHVTFKCEVCEVKMDTRTELYNHIVAEHPDHPDLKCAVTGCDKILRSKADLDRHQKDHRSSTQLHICKFCAEIVTNKVKLKMHLKAQHAKESKHLCALCLKPCNDFADLRSHIVELHSLILSRPHVCPVCARPCSSRSKLMDHIRNHGPEFNPCKLCRKIFPTKEELDSHCENHPVSSEEEPDDVEDYDEEGDVTGGVDDLDASSIIDIIGAKGNLEKVDSLDAKSIRDIIGAAQDSDKEESVQPAKRKRAMNLECELCSETFDSKTELEEHWAKDHKRTSARRSQLQASQQSSFEEDDSFAQIEIEAPPRKRKESRLVFEQDFTPSPCPLCSKVWPAKRYLWQHAIRYHKTEAARFCGVCLKLCSNYTSLSVHLAVHHPRNFETDGVSHLCRVCGKYHNSHSKLYNHALVHVGHETRATNTDHLCLICSESFAKFPLFIQHLQQEHNLATDVKKDVVSSDENESVLSPKKSKKSTSTKAPFLSCDICSLVFASEVGLANHKRTHENSDCIKCGQCGEMCSSADDLKAHKAEKHPGEAFVCAECKSCFDSYKELTNHNKSCKNKIEKSVDDEEGDADSDEDNEEADSSTGSDDDSDDSSASSGESSTSSDDEDEEGEAAGDDEPSVEDENSAEAMEEASVHGEESVQGDDEGESQEVPDGDDESTNEPLAVEAKLYNGVEVVKIDISENTIGNSPTSCPIWRDILPYRRQQSVLAAALALAGLAEGGAFDSVLVPGLLQRVQKRDNSFTGDMSEDDIFAKFFPDTTYLLKPEDQYHDGPVSEEDADVGNVANCFGYDEDPAGEEYGIASMIGKVCVQGFEFKVDKKEAKKPEETPAKRNALTNMLKKTQVKKFCLALVFKRWATGYRFCAQRVKPKDKKEGEKKHSVEKRAINPFKKNKDKMSSQTVATDKSNKKWKFSLKRISAGEQEDQIVSDDPLFHNEEETRKNSSENALKEIARLEAAQAATYIRDNQNLQWREN</sequence>
<feature type="domain" description="C2H2-type" evidence="7">
    <location>
        <begin position="1213"/>
        <end position="1240"/>
    </location>
</feature>
<dbReference type="PROSITE" id="PS50157">
    <property type="entry name" value="ZINC_FINGER_C2H2_2"/>
    <property type="match status" value="19"/>
</dbReference>
<evidence type="ECO:0000256" key="1">
    <source>
        <dbReference type="ARBA" id="ARBA00022723"/>
    </source>
</evidence>
<feature type="compositionally biased region" description="Acidic residues" evidence="6">
    <location>
        <begin position="1697"/>
        <end position="1724"/>
    </location>
</feature>
<feature type="domain" description="C2H2-type" evidence="7">
    <location>
        <begin position="959"/>
        <end position="987"/>
    </location>
</feature>
<feature type="domain" description="C2H2-type" evidence="7">
    <location>
        <begin position="320"/>
        <end position="348"/>
    </location>
</feature>
<dbReference type="OrthoDB" id="427030at2759"/>
<evidence type="ECO:0000259" key="8">
    <source>
        <dbReference type="PROSITE" id="PS51379"/>
    </source>
</evidence>
<feature type="compositionally biased region" description="Low complexity" evidence="6">
    <location>
        <begin position="1371"/>
        <end position="1382"/>
    </location>
</feature>
<dbReference type="FunFam" id="3.30.160.60:FF:000065">
    <property type="entry name" value="B-cell CLL/lymphoma 6, member B"/>
    <property type="match status" value="1"/>
</dbReference>
<feature type="compositionally biased region" description="Low complexity" evidence="6">
    <location>
        <begin position="1686"/>
        <end position="1696"/>
    </location>
</feature>
<feature type="domain" description="C2H2-type" evidence="7">
    <location>
        <begin position="1028"/>
        <end position="1055"/>
    </location>
</feature>
<feature type="domain" description="C2H2-type" evidence="7">
    <location>
        <begin position="644"/>
        <end position="666"/>
    </location>
</feature>
<feature type="domain" description="4Fe-4S ferredoxin-type" evidence="8">
    <location>
        <begin position="1589"/>
        <end position="1619"/>
    </location>
</feature>
<dbReference type="InterPro" id="IPR036236">
    <property type="entry name" value="Znf_C2H2_sf"/>
</dbReference>
<keyword evidence="3 5" id="KW-0863">Zinc-finger</keyword>
<feature type="domain" description="C2H2-type" evidence="7">
    <location>
        <begin position="1599"/>
        <end position="1627"/>
    </location>
</feature>
<dbReference type="Proteomes" id="UP000479000">
    <property type="component" value="Unassembled WGS sequence"/>
</dbReference>
<feature type="region of interest" description="Disordered" evidence="6">
    <location>
        <begin position="1258"/>
        <end position="1280"/>
    </location>
</feature>
<feature type="domain" description="C2H2-type" evidence="7">
    <location>
        <begin position="843"/>
        <end position="866"/>
    </location>
</feature>
<feature type="region of interest" description="Disordered" evidence="6">
    <location>
        <begin position="1364"/>
        <end position="1389"/>
    </location>
</feature>
<dbReference type="Pfam" id="PF13912">
    <property type="entry name" value="zf-C2H2_6"/>
    <property type="match status" value="4"/>
</dbReference>
<dbReference type="Gene3D" id="3.30.160.60">
    <property type="entry name" value="Classic Zinc Finger"/>
    <property type="match status" value="10"/>
</dbReference>
<keyword evidence="10" id="KW-1185">Reference proteome</keyword>
<dbReference type="InterPro" id="IPR017896">
    <property type="entry name" value="4Fe4S_Fe-S-bd"/>
</dbReference>
<dbReference type="PROSITE" id="PS51379">
    <property type="entry name" value="4FE4S_FER_2"/>
    <property type="match status" value="1"/>
</dbReference>
<feature type="domain" description="C2H2-type" evidence="7">
    <location>
        <begin position="713"/>
        <end position="736"/>
    </location>
</feature>
<feature type="domain" description="C2H2-type" evidence="7">
    <location>
        <begin position="1571"/>
        <end position="1598"/>
    </location>
</feature>
<proteinExistence type="predicted"/>
<dbReference type="GO" id="GO:0008270">
    <property type="term" value="F:zinc ion binding"/>
    <property type="evidence" value="ECO:0007669"/>
    <property type="project" value="UniProtKB-KW"/>
</dbReference>
<feature type="compositionally biased region" description="Acidic residues" evidence="6">
    <location>
        <begin position="1734"/>
        <end position="1753"/>
    </location>
</feature>
<feature type="compositionally biased region" description="Basic and acidic residues" evidence="6">
    <location>
        <begin position="2025"/>
        <end position="2040"/>
    </location>
</feature>
<dbReference type="EMBL" id="CADCXU010001957">
    <property type="protein sequence ID" value="CAA9994357.1"/>
    <property type="molecule type" value="Genomic_DNA"/>
</dbReference>
<feature type="region of interest" description="Disordered" evidence="6">
    <location>
        <begin position="1653"/>
        <end position="1754"/>
    </location>
</feature>
<evidence type="ECO:0000256" key="5">
    <source>
        <dbReference type="PROSITE-ProRule" id="PRU00042"/>
    </source>
</evidence>
<feature type="compositionally biased region" description="Basic and acidic residues" evidence="6">
    <location>
        <begin position="128"/>
        <end position="156"/>
    </location>
</feature>
<protein>
    <submittedName>
        <fullName evidence="9">Uncharacterized protein</fullName>
    </submittedName>
</protein>
<evidence type="ECO:0000256" key="2">
    <source>
        <dbReference type="ARBA" id="ARBA00022737"/>
    </source>
</evidence>
<accession>A0A6H5FX31</accession>
<feature type="domain" description="C2H2-type" evidence="7">
    <location>
        <begin position="814"/>
        <end position="842"/>
    </location>
</feature>
<feature type="domain" description="C2H2-type" evidence="7">
    <location>
        <begin position="1122"/>
        <end position="1151"/>
    </location>
</feature>
<dbReference type="PANTHER" id="PTHR24379:SF121">
    <property type="entry name" value="C2H2-TYPE DOMAIN-CONTAINING PROTEIN"/>
    <property type="match status" value="1"/>
</dbReference>
<feature type="region of interest" description="Disordered" evidence="6">
    <location>
        <begin position="109"/>
        <end position="188"/>
    </location>
</feature>
<organism evidence="9 10">
    <name type="scientific">Nesidiocoris tenuis</name>
    <dbReference type="NCBI Taxonomy" id="355587"/>
    <lineage>
        <taxon>Eukaryota</taxon>
        <taxon>Metazoa</taxon>
        <taxon>Ecdysozoa</taxon>
        <taxon>Arthropoda</taxon>
        <taxon>Hexapoda</taxon>
        <taxon>Insecta</taxon>
        <taxon>Pterygota</taxon>
        <taxon>Neoptera</taxon>
        <taxon>Paraneoptera</taxon>
        <taxon>Hemiptera</taxon>
        <taxon>Heteroptera</taxon>
        <taxon>Panheteroptera</taxon>
        <taxon>Cimicomorpha</taxon>
        <taxon>Miridae</taxon>
        <taxon>Dicyphina</taxon>
        <taxon>Nesidiocoris</taxon>
    </lineage>
</organism>
<feature type="domain" description="C2H2-type" evidence="7">
    <location>
        <begin position="291"/>
        <end position="319"/>
    </location>
</feature>
<evidence type="ECO:0000256" key="3">
    <source>
        <dbReference type="ARBA" id="ARBA00022771"/>
    </source>
</evidence>
<feature type="compositionally biased region" description="Low complexity" evidence="6">
    <location>
        <begin position="456"/>
        <end position="513"/>
    </location>
</feature>
<dbReference type="SMART" id="SM00355">
    <property type="entry name" value="ZnF_C2H2"/>
    <property type="match status" value="32"/>
</dbReference>
<dbReference type="InterPro" id="IPR013087">
    <property type="entry name" value="Znf_C2H2_type"/>
</dbReference>
<feature type="region of interest" description="Disordered" evidence="6">
    <location>
        <begin position="395"/>
        <end position="516"/>
    </location>
</feature>
<feature type="domain" description="C2H2-type" evidence="7">
    <location>
        <begin position="269"/>
        <end position="291"/>
    </location>
</feature>
<feature type="domain" description="C2H2-type" evidence="7">
    <location>
        <begin position="1342"/>
        <end position="1370"/>
    </location>
</feature>
<feature type="domain" description="C2H2-type" evidence="7">
    <location>
        <begin position="1068"/>
        <end position="1095"/>
    </location>
</feature>
<evidence type="ECO:0000256" key="6">
    <source>
        <dbReference type="SAM" id="MobiDB-lite"/>
    </source>
</evidence>
<feature type="domain" description="C2H2-type" evidence="7">
    <location>
        <begin position="1478"/>
        <end position="1505"/>
    </location>
</feature>
<gene>
    <name evidence="9" type="ORF">NTEN_LOCUS1173</name>
</gene>